<keyword evidence="6" id="KW-1185">Reference proteome</keyword>
<evidence type="ECO:0000313" key="6">
    <source>
        <dbReference type="Proteomes" id="UP000016931"/>
    </source>
</evidence>
<dbReference type="HOGENOM" id="CLU_006937_8_1_1"/>
<proteinExistence type="predicted"/>
<dbReference type="GO" id="GO:0050660">
    <property type="term" value="F:flavin adenine dinucleotide binding"/>
    <property type="evidence" value="ECO:0007669"/>
    <property type="project" value="InterPro"/>
</dbReference>
<evidence type="ECO:0000313" key="5">
    <source>
        <dbReference type="EMBL" id="EMF12549.1"/>
    </source>
</evidence>
<sequence>MGSIETPPFQPEYDVLVIGCGLSGIYTVYRMRQLGLRVKALDAGSGEGGTWRSNRYPGCRFDSESVSYGFSFSQEVLDEWDWTETFAPGSETLKYAQFLTDKFDLRKYMQFSTKIVSAHFQEDTRLWLLTDSHGLTYSSRFLVTALGILSAPTLPNIPGAETFKDSFHSSRWPEDGDKRLKGKRVGIIGTGATGIQIIQTIVKPEYDVKSLTVFQRTPNWSAPLRNESLTKQDMVEIRKQYPKIFEQCLKSYSGFVYTADTRKTLEVPEAERLAFWEDLYAKPGFAKWLQNFADINTDREANAVFSKFIADKIRQRVHDPRIAEKLIPRNHGFGTRRVPLETNYIEAYNDERVRLVDVAEDDPIERITETGIQLQSGEHVDLDILIFATGFDAVTGPFHSIDFQGVDGAKLKDVWADGPRTFLGLFAHKFPNMCMILGPHQMFGNIPRSIEYAVDWVSSFLQTCYSNNPQKPITYFVAREDKIIEWTEHVHECAQGLLANEVDSWMTGVNKNVPGKEKRSIARYNGPGPGYRMRCEDVERRGYEDLVLE</sequence>
<dbReference type="PANTHER" id="PTHR43098:SF5">
    <property type="entry name" value="DUAL-FUNCTIONAL MONOOXYGENASE_METHYLTRANSFERASE PSOF"/>
    <property type="match status" value="1"/>
</dbReference>
<keyword evidence="4" id="KW-0560">Oxidoreductase</keyword>
<evidence type="ECO:0000256" key="2">
    <source>
        <dbReference type="ARBA" id="ARBA00022827"/>
    </source>
</evidence>
<dbReference type="PANTHER" id="PTHR43098">
    <property type="entry name" value="L-ORNITHINE N(5)-MONOOXYGENASE-RELATED"/>
    <property type="match status" value="1"/>
</dbReference>
<keyword evidence="2" id="KW-0274">FAD</keyword>
<evidence type="ECO:0000256" key="4">
    <source>
        <dbReference type="ARBA" id="ARBA00023002"/>
    </source>
</evidence>
<reference evidence="5 6" key="1">
    <citation type="journal article" date="2012" name="PLoS Pathog.">
        <title>Diverse lifestyles and strategies of plant pathogenesis encoded in the genomes of eighteen Dothideomycetes fungi.</title>
        <authorList>
            <person name="Ohm R.A."/>
            <person name="Feau N."/>
            <person name="Henrissat B."/>
            <person name="Schoch C.L."/>
            <person name="Horwitz B.A."/>
            <person name="Barry K.W."/>
            <person name="Condon B.J."/>
            <person name="Copeland A.C."/>
            <person name="Dhillon B."/>
            <person name="Glaser F."/>
            <person name="Hesse C.N."/>
            <person name="Kosti I."/>
            <person name="LaButti K."/>
            <person name="Lindquist E.A."/>
            <person name="Lucas S."/>
            <person name="Salamov A.A."/>
            <person name="Bradshaw R.E."/>
            <person name="Ciuffetti L."/>
            <person name="Hamelin R.C."/>
            <person name="Kema G.H.J."/>
            <person name="Lawrence C."/>
            <person name="Scott J.A."/>
            <person name="Spatafora J.W."/>
            <person name="Turgeon B.G."/>
            <person name="de Wit P.J.G.M."/>
            <person name="Zhong S."/>
            <person name="Goodwin S.B."/>
            <person name="Grigoriev I.V."/>
        </authorList>
    </citation>
    <scope>NUCLEOTIDE SEQUENCE [LARGE SCALE GENOMIC DNA]</scope>
    <source>
        <strain evidence="5 6">SO2202</strain>
    </source>
</reference>
<dbReference type="SUPFAM" id="SSF51905">
    <property type="entry name" value="FAD/NAD(P)-binding domain"/>
    <property type="match status" value="2"/>
</dbReference>
<keyword evidence="3" id="KW-0521">NADP</keyword>
<dbReference type="RefSeq" id="XP_016760670.1">
    <property type="nucleotide sequence ID" value="XM_016910393.1"/>
</dbReference>
<dbReference type="OMA" id="NYFQTFN"/>
<keyword evidence="1" id="KW-0285">Flavoprotein</keyword>
<protein>
    <submittedName>
        <fullName evidence="5">FAD/NAD(P)-binding domain-containing protein</fullName>
    </submittedName>
</protein>
<dbReference type="AlphaFoldDB" id="M3D3S1"/>
<evidence type="ECO:0000256" key="1">
    <source>
        <dbReference type="ARBA" id="ARBA00022630"/>
    </source>
</evidence>
<name>M3D3S1_SPHMS</name>
<dbReference type="InterPro" id="IPR036188">
    <property type="entry name" value="FAD/NAD-bd_sf"/>
</dbReference>
<dbReference type="Proteomes" id="UP000016931">
    <property type="component" value="Unassembled WGS sequence"/>
</dbReference>
<dbReference type="GO" id="GO:0004499">
    <property type="term" value="F:N,N-dimethylaniline monooxygenase activity"/>
    <property type="evidence" value="ECO:0007669"/>
    <property type="project" value="InterPro"/>
</dbReference>
<dbReference type="Gene3D" id="3.50.50.60">
    <property type="entry name" value="FAD/NAD(P)-binding domain"/>
    <property type="match status" value="3"/>
</dbReference>
<dbReference type="OrthoDB" id="66881at2759"/>
<dbReference type="InterPro" id="IPR020946">
    <property type="entry name" value="Flavin_mOase-like"/>
</dbReference>
<evidence type="ECO:0000256" key="3">
    <source>
        <dbReference type="ARBA" id="ARBA00022857"/>
    </source>
</evidence>
<dbReference type="EMBL" id="KB456264">
    <property type="protein sequence ID" value="EMF12549.1"/>
    <property type="molecule type" value="Genomic_DNA"/>
</dbReference>
<dbReference type="eggNOG" id="KOG1399">
    <property type="taxonomic scope" value="Eukaryota"/>
</dbReference>
<dbReference type="InterPro" id="IPR050775">
    <property type="entry name" value="FAD-binding_Monooxygenases"/>
</dbReference>
<organism evidence="5 6">
    <name type="scientific">Sphaerulina musiva (strain SO2202)</name>
    <name type="common">Poplar stem canker fungus</name>
    <name type="synonym">Septoria musiva</name>
    <dbReference type="NCBI Taxonomy" id="692275"/>
    <lineage>
        <taxon>Eukaryota</taxon>
        <taxon>Fungi</taxon>
        <taxon>Dikarya</taxon>
        <taxon>Ascomycota</taxon>
        <taxon>Pezizomycotina</taxon>
        <taxon>Dothideomycetes</taxon>
        <taxon>Dothideomycetidae</taxon>
        <taxon>Mycosphaerellales</taxon>
        <taxon>Mycosphaerellaceae</taxon>
        <taxon>Sphaerulina</taxon>
    </lineage>
</organism>
<dbReference type="GeneID" id="27907530"/>
<gene>
    <name evidence="5" type="ORF">SEPMUDRAFT_85648</name>
</gene>
<dbReference type="GO" id="GO:0050661">
    <property type="term" value="F:NADP binding"/>
    <property type="evidence" value="ECO:0007669"/>
    <property type="project" value="InterPro"/>
</dbReference>
<dbReference type="Pfam" id="PF00743">
    <property type="entry name" value="FMO-like"/>
    <property type="match status" value="1"/>
</dbReference>
<accession>M3D3S1</accession>